<evidence type="ECO:0000313" key="3">
    <source>
        <dbReference type="EMBL" id="KKR10986.1"/>
    </source>
</evidence>
<reference evidence="3 4" key="1">
    <citation type="journal article" date="2015" name="Nature">
        <title>rRNA introns, odd ribosomes, and small enigmatic genomes across a large radiation of phyla.</title>
        <authorList>
            <person name="Brown C.T."/>
            <person name="Hug L.A."/>
            <person name="Thomas B.C."/>
            <person name="Sharon I."/>
            <person name="Castelle C.J."/>
            <person name="Singh A."/>
            <person name="Wilkins M.J."/>
            <person name="Williams K.H."/>
            <person name="Banfield J.F."/>
        </authorList>
    </citation>
    <scope>NUCLEOTIDE SEQUENCE [LARGE SCALE GENOMIC DNA]</scope>
</reference>
<protein>
    <recommendedName>
        <fullName evidence="2">LTD domain-containing protein</fullName>
    </recommendedName>
</protein>
<dbReference type="Proteomes" id="UP000034246">
    <property type="component" value="Unassembled WGS sequence"/>
</dbReference>
<dbReference type="AlphaFoldDB" id="A0A0G0NDT9"/>
<feature type="domain" description="LTD" evidence="2">
    <location>
        <begin position="23"/>
        <end position="145"/>
    </location>
</feature>
<accession>A0A0G0NDT9</accession>
<feature type="compositionally biased region" description="Low complexity" evidence="1">
    <location>
        <begin position="256"/>
        <end position="265"/>
    </location>
</feature>
<gene>
    <name evidence="3" type="ORF">UT39_C0012G0008</name>
</gene>
<dbReference type="InterPro" id="IPR001322">
    <property type="entry name" value="Lamin_tail_dom"/>
</dbReference>
<evidence type="ECO:0000259" key="2">
    <source>
        <dbReference type="PROSITE" id="PS51841"/>
    </source>
</evidence>
<organism evidence="3 4">
    <name type="scientific">Candidatus Woesebacteria bacterium GW2011_GWA1_39_21</name>
    <dbReference type="NCBI Taxonomy" id="1618550"/>
    <lineage>
        <taxon>Bacteria</taxon>
        <taxon>Candidatus Woeseibacteriota</taxon>
    </lineage>
</organism>
<feature type="compositionally biased region" description="Low complexity" evidence="1">
    <location>
        <begin position="228"/>
        <end position="248"/>
    </location>
</feature>
<feature type="compositionally biased region" description="Polar residues" evidence="1">
    <location>
        <begin position="204"/>
        <end position="213"/>
    </location>
</feature>
<dbReference type="SUPFAM" id="SSF74853">
    <property type="entry name" value="Lamin A/C globular tail domain"/>
    <property type="match status" value="1"/>
</dbReference>
<comment type="caution">
    <text evidence="3">The sequence shown here is derived from an EMBL/GenBank/DDBJ whole genome shotgun (WGS) entry which is preliminary data.</text>
</comment>
<feature type="region of interest" description="Disordered" evidence="1">
    <location>
        <begin position="170"/>
        <end position="272"/>
    </location>
</feature>
<sequence>MPRMLSKKTLAPLAVVFLAAILFFSYKQSYVKSATDYVVISEIQIGGATANDEFVELYNATSTDVDLTGWKLRKKTSSGTESPLISSMSGMIKAHGFFLITHPDVSGNYQYDNIYSSGSYSLSNNNTVILKNSSDTTIDLVGYGDSASDYETQPAINPAVGESIERKAFETSSVESMTVGSDTTRGNSYDSNNNYNDLILRNIPNPQGTISDSENPEVEVSPTPNLSETPTPTQEPTSTLTPTEEPQPSETPTPTPDEITSTPTPTETPQPPITKEYYMPFLGVSCKFNYVSARFGFIIMRVPVFSCAKSQ</sequence>
<dbReference type="EMBL" id="LBWP01000012">
    <property type="protein sequence ID" value="KKR10986.1"/>
    <property type="molecule type" value="Genomic_DNA"/>
</dbReference>
<evidence type="ECO:0000256" key="1">
    <source>
        <dbReference type="SAM" id="MobiDB-lite"/>
    </source>
</evidence>
<name>A0A0G0NDT9_9BACT</name>
<dbReference type="Pfam" id="PF00932">
    <property type="entry name" value="LTD"/>
    <property type="match status" value="1"/>
</dbReference>
<dbReference type="STRING" id="1618550.UT39_C0012G0008"/>
<dbReference type="Gene3D" id="2.60.40.1260">
    <property type="entry name" value="Lamin Tail domain"/>
    <property type="match status" value="1"/>
</dbReference>
<proteinExistence type="predicted"/>
<evidence type="ECO:0000313" key="4">
    <source>
        <dbReference type="Proteomes" id="UP000034246"/>
    </source>
</evidence>
<feature type="compositionally biased region" description="Low complexity" evidence="1">
    <location>
        <begin position="187"/>
        <end position="197"/>
    </location>
</feature>
<feature type="compositionally biased region" description="Polar residues" evidence="1">
    <location>
        <begin position="170"/>
        <end position="186"/>
    </location>
</feature>
<dbReference type="InterPro" id="IPR036415">
    <property type="entry name" value="Lamin_tail_dom_sf"/>
</dbReference>
<dbReference type="PROSITE" id="PS51841">
    <property type="entry name" value="LTD"/>
    <property type="match status" value="1"/>
</dbReference>